<protein>
    <recommendedName>
        <fullName evidence="11">GOLD domain-containing protein</fullName>
    </recommendedName>
</protein>
<dbReference type="Proteomes" id="UP000007801">
    <property type="component" value="Unassembled WGS sequence"/>
</dbReference>
<dbReference type="OrthoDB" id="62956at2759"/>
<evidence type="ECO:0000256" key="8">
    <source>
        <dbReference type="ARBA" id="ARBA00037847"/>
    </source>
</evidence>
<keyword evidence="5" id="KW-0732">Signal</keyword>
<dbReference type="FunCoup" id="B3MJ33">
    <property type="interactions" value="367"/>
</dbReference>
<dbReference type="InParanoid" id="B3MJ33"/>
<keyword evidence="13" id="KW-1185">Reference proteome</keyword>
<evidence type="ECO:0000256" key="2">
    <source>
        <dbReference type="ARBA" id="ARBA00007104"/>
    </source>
</evidence>
<comment type="subcellular location">
    <subcellularLocation>
        <location evidence="8">Endomembrane system</location>
        <topology evidence="8">Single-pass membrane protein</topology>
    </subcellularLocation>
    <subcellularLocation>
        <location evidence="1 9">Membrane</location>
        <topology evidence="1 9">Single-pass type I membrane protein</topology>
    </subcellularLocation>
</comment>
<evidence type="ECO:0000256" key="1">
    <source>
        <dbReference type="ARBA" id="ARBA00004479"/>
    </source>
</evidence>
<sequence>MSTPKGDTLPVTHTSVQSTILSRSLSRMLSPVLLCGVVLLLLAQPGRGFIITVDAHETDCFYDKANVSDKVTITFEVMEGGFKDIAVSISGPNYDSLHQSEKETTGSFTFSAMQEGQYELCFDNQFSTMTPKVVMFKFQVARALDYYVDPTKRKDDVIEQAKAQSMINELSGKLGAVKMEQEYMHFRYRGHLDVSDSVQFRILAWSIFGPSLLLVMTVLEIIYMKRFFEVRRVV</sequence>
<dbReference type="eggNOG" id="KOG1692">
    <property type="taxonomic scope" value="Eukaryota"/>
</dbReference>
<dbReference type="InterPro" id="IPR015720">
    <property type="entry name" value="Emp24-like"/>
</dbReference>
<evidence type="ECO:0000256" key="6">
    <source>
        <dbReference type="ARBA" id="ARBA00022989"/>
    </source>
</evidence>
<evidence type="ECO:0000256" key="5">
    <source>
        <dbReference type="ARBA" id="ARBA00022729"/>
    </source>
</evidence>
<dbReference type="KEGG" id="dan:6496124"/>
<evidence type="ECO:0000256" key="9">
    <source>
        <dbReference type="RuleBase" id="RU003827"/>
    </source>
</evidence>
<dbReference type="AlphaFoldDB" id="B3MJ33"/>
<organism evidence="12 13">
    <name type="scientific">Drosophila ananassae</name>
    <name type="common">Fruit fly</name>
    <dbReference type="NCBI Taxonomy" id="7217"/>
    <lineage>
        <taxon>Eukaryota</taxon>
        <taxon>Metazoa</taxon>
        <taxon>Ecdysozoa</taxon>
        <taxon>Arthropoda</taxon>
        <taxon>Hexapoda</taxon>
        <taxon>Insecta</taxon>
        <taxon>Pterygota</taxon>
        <taxon>Neoptera</taxon>
        <taxon>Endopterygota</taxon>
        <taxon>Diptera</taxon>
        <taxon>Brachycera</taxon>
        <taxon>Muscomorpha</taxon>
        <taxon>Ephydroidea</taxon>
        <taxon>Drosophilidae</taxon>
        <taxon>Drosophila</taxon>
        <taxon>Sophophora</taxon>
    </lineage>
</organism>
<dbReference type="GeneID" id="6496124"/>
<dbReference type="InterPro" id="IPR009038">
    <property type="entry name" value="GOLD_dom"/>
</dbReference>
<keyword evidence="7 10" id="KW-0472">Membrane</keyword>
<feature type="transmembrane region" description="Helical" evidence="10">
    <location>
        <begin position="202"/>
        <end position="223"/>
    </location>
</feature>
<evidence type="ECO:0000256" key="10">
    <source>
        <dbReference type="SAM" id="Phobius"/>
    </source>
</evidence>
<dbReference type="PROSITE" id="PS50866">
    <property type="entry name" value="GOLD"/>
    <property type="match status" value="1"/>
</dbReference>
<reference evidence="12 13" key="1">
    <citation type="journal article" date="2007" name="Nature">
        <title>Evolution of genes and genomes on the Drosophila phylogeny.</title>
        <authorList>
            <consortium name="Drosophila 12 Genomes Consortium"/>
            <person name="Clark A.G."/>
            <person name="Eisen M.B."/>
            <person name="Smith D.R."/>
            <person name="Bergman C.M."/>
            <person name="Oliver B."/>
            <person name="Markow T.A."/>
            <person name="Kaufman T.C."/>
            <person name="Kellis M."/>
            <person name="Gelbart W."/>
            <person name="Iyer V.N."/>
            <person name="Pollard D.A."/>
            <person name="Sackton T.B."/>
            <person name="Larracuente A.M."/>
            <person name="Singh N.D."/>
            <person name="Abad J.P."/>
            <person name="Abt D.N."/>
            <person name="Adryan B."/>
            <person name="Aguade M."/>
            <person name="Akashi H."/>
            <person name="Anderson W.W."/>
            <person name="Aquadro C.F."/>
            <person name="Ardell D.H."/>
            <person name="Arguello R."/>
            <person name="Artieri C.G."/>
            <person name="Barbash D.A."/>
            <person name="Barker D."/>
            <person name="Barsanti P."/>
            <person name="Batterham P."/>
            <person name="Batzoglou S."/>
            <person name="Begun D."/>
            <person name="Bhutkar A."/>
            <person name="Blanco E."/>
            <person name="Bosak S.A."/>
            <person name="Bradley R.K."/>
            <person name="Brand A.D."/>
            <person name="Brent M.R."/>
            <person name="Brooks A.N."/>
            <person name="Brown R.H."/>
            <person name="Butlin R.K."/>
            <person name="Caggese C."/>
            <person name="Calvi B.R."/>
            <person name="Bernardo de Carvalho A."/>
            <person name="Caspi A."/>
            <person name="Castrezana S."/>
            <person name="Celniker S.E."/>
            <person name="Chang J.L."/>
            <person name="Chapple C."/>
            <person name="Chatterji S."/>
            <person name="Chinwalla A."/>
            <person name="Civetta A."/>
            <person name="Clifton S.W."/>
            <person name="Comeron J.M."/>
            <person name="Costello J.C."/>
            <person name="Coyne J.A."/>
            <person name="Daub J."/>
            <person name="David R.G."/>
            <person name="Delcher A.L."/>
            <person name="Delehaunty K."/>
            <person name="Do C.B."/>
            <person name="Ebling H."/>
            <person name="Edwards K."/>
            <person name="Eickbush T."/>
            <person name="Evans J.D."/>
            <person name="Filipski A."/>
            <person name="Findeiss S."/>
            <person name="Freyhult E."/>
            <person name="Fulton L."/>
            <person name="Fulton R."/>
            <person name="Garcia A.C."/>
            <person name="Gardiner A."/>
            <person name="Garfield D.A."/>
            <person name="Garvin B.E."/>
            <person name="Gibson G."/>
            <person name="Gilbert D."/>
            <person name="Gnerre S."/>
            <person name="Godfrey J."/>
            <person name="Good R."/>
            <person name="Gotea V."/>
            <person name="Gravely B."/>
            <person name="Greenberg A.J."/>
            <person name="Griffiths-Jones S."/>
            <person name="Gross S."/>
            <person name="Guigo R."/>
            <person name="Gustafson E.A."/>
            <person name="Haerty W."/>
            <person name="Hahn M.W."/>
            <person name="Halligan D.L."/>
            <person name="Halpern A.L."/>
            <person name="Halter G.M."/>
            <person name="Han M.V."/>
            <person name="Heger A."/>
            <person name="Hillier L."/>
            <person name="Hinrichs A.S."/>
            <person name="Holmes I."/>
            <person name="Hoskins R.A."/>
            <person name="Hubisz M.J."/>
            <person name="Hultmark D."/>
            <person name="Huntley M.A."/>
            <person name="Jaffe D.B."/>
            <person name="Jagadeeshan S."/>
            <person name="Jeck W.R."/>
            <person name="Johnson J."/>
            <person name="Jones C.D."/>
            <person name="Jordan W.C."/>
            <person name="Karpen G.H."/>
            <person name="Kataoka E."/>
            <person name="Keightley P.D."/>
            <person name="Kheradpour P."/>
            <person name="Kirkness E.F."/>
            <person name="Koerich L.B."/>
            <person name="Kristiansen K."/>
            <person name="Kudrna D."/>
            <person name="Kulathinal R.J."/>
            <person name="Kumar S."/>
            <person name="Kwok R."/>
            <person name="Lander E."/>
            <person name="Langley C.H."/>
            <person name="Lapoint R."/>
            <person name="Lazzaro B.P."/>
            <person name="Lee S.J."/>
            <person name="Levesque L."/>
            <person name="Li R."/>
            <person name="Lin C.F."/>
            <person name="Lin M.F."/>
            <person name="Lindblad-Toh K."/>
            <person name="Llopart A."/>
            <person name="Long M."/>
            <person name="Low L."/>
            <person name="Lozovsky E."/>
            <person name="Lu J."/>
            <person name="Luo M."/>
            <person name="Machado C.A."/>
            <person name="Makalowski W."/>
            <person name="Marzo M."/>
            <person name="Matsuda M."/>
            <person name="Matzkin L."/>
            <person name="McAllister B."/>
            <person name="McBride C.S."/>
            <person name="McKernan B."/>
            <person name="McKernan K."/>
            <person name="Mendez-Lago M."/>
            <person name="Minx P."/>
            <person name="Mollenhauer M.U."/>
            <person name="Montooth K."/>
            <person name="Mount S.M."/>
            <person name="Mu X."/>
            <person name="Myers E."/>
            <person name="Negre B."/>
            <person name="Newfeld S."/>
            <person name="Nielsen R."/>
            <person name="Noor M.A."/>
            <person name="O'Grady P."/>
            <person name="Pachter L."/>
            <person name="Papaceit M."/>
            <person name="Parisi M.J."/>
            <person name="Parisi M."/>
            <person name="Parts L."/>
            <person name="Pedersen J.S."/>
            <person name="Pesole G."/>
            <person name="Phillippy A.M."/>
            <person name="Ponting C.P."/>
            <person name="Pop M."/>
            <person name="Porcelli D."/>
            <person name="Powell J.R."/>
            <person name="Prohaska S."/>
            <person name="Pruitt K."/>
            <person name="Puig M."/>
            <person name="Quesneville H."/>
            <person name="Ram K.R."/>
            <person name="Rand D."/>
            <person name="Rasmussen M.D."/>
            <person name="Reed L.K."/>
            <person name="Reenan R."/>
            <person name="Reily A."/>
            <person name="Remington K.A."/>
            <person name="Rieger T.T."/>
            <person name="Ritchie M.G."/>
            <person name="Robin C."/>
            <person name="Rogers Y.H."/>
            <person name="Rohde C."/>
            <person name="Rozas J."/>
            <person name="Rubenfield M.J."/>
            <person name="Ruiz A."/>
            <person name="Russo S."/>
            <person name="Salzberg S.L."/>
            <person name="Sanchez-Gracia A."/>
            <person name="Saranga D.J."/>
            <person name="Sato H."/>
            <person name="Schaeffer S.W."/>
            <person name="Schatz M.C."/>
            <person name="Schlenke T."/>
            <person name="Schwartz R."/>
            <person name="Segarra C."/>
            <person name="Singh R.S."/>
            <person name="Sirot L."/>
            <person name="Sirota M."/>
            <person name="Sisneros N.B."/>
            <person name="Smith C.D."/>
            <person name="Smith T.F."/>
            <person name="Spieth J."/>
            <person name="Stage D.E."/>
            <person name="Stark A."/>
            <person name="Stephan W."/>
            <person name="Strausberg R.L."/>
            <person name="Strempel S."/>
            <person name="Sturgill D."/>
            <person name="Sutton G."/>
            <person name="Sutton G.G."/>
            <person name="Tao W."/>
            <person name="Teichmann S."/>
            <person name="Tobari Y.N."/>
            <person name="Tomimura Y."/>
            <person name="Tsolas J.M."/>
            <person name="Valente V.L."/>
            <person name="Venter E."/>
            <person name="Venter J.C."/>
            <person name="Vicario S."/>
            <person name="Vieira F.G."/>
            <person name="Vilella A.J."/>
            <person name="Villasante A."/>
            <person name="Walenz B."/>
            <person name="Wang J."/>
            <person name="Wasserman M."/>
            <person name="Watts T."/>
            <person name="Wilson D."/>
            <person name="Wilson R.K."/>
            <person name="Wing R.A."/>
            <person name="Wolfner M.F."/>
            <person name="Wong A."/>
            <person name="Wong G.K."/>
            <person name="Wu C.I."/>
            <person name="Wu G."/>
            <person name="Yamamoto D."/>
            <person name="Yang H.P."/>
            <person name="Yang S.P."/>
            <person name="Yorke J.A."/>
            <person name="Yoshida K."/>
            <person name="Zdobnov E."/>
            <person name="Zhang P."/>
            <person name="Zhang Y."/>
            <person name="Zimin A.V."/>
            <person name="Baldwin J."/>
            <person name="Abdouelleil A."/>
            <person name="Abdulkadir J."/>
            <person name="Abebe A."/>
            <person name="Abera B."/>
            <person name="Abreu J."/>
            <person name="Acer S.C."/>
            <person name="Aftuck L."/>
            <person name="Alexander A."/>
            <person name="An P."/>
            <person name="Anderson E."/>
            <person name="Anderson S."/>
            <person name="Arachi H."/>
            <person name="Azer M."/>
            <person name="Bachantsang P."/>
            <person name="Barry A."/>
            <person name="Bayul T."/>
            <person name="Berlin A."/>
            <person name="Bessette D."/>
            <person name="Bloom T."/>
            <person name="Blye J."/>
            <person name="Boguslavskiy L."/>
            <person name="Bonnet C."/>
            <person name="Boukhgalter B."/>
            <person name="Bourzgui I."/>
            <person name="Brown A."/>
            <person name="Cahill P."/>
            <person name="Channer S."/>
            <person name="Cheshatsang Y."/>
            <person name="Chuda L."/>
            <person name="Citroen M."/>
            <person name="Collymore A."/>
            <person name="Cooke P."/>
            <person name="Costello M."/>
            <person name="D'Aco K."/>
            <person name="Daza R."/>
            <person name="De Haan G."/>
            <person name="DeGray S."/>
            <person name="DeMaso C."/>
            <person name="Dhargay N."/>
            <person name="Dooley K."/>
            <person name="Dooley E."/>
            <person name="Doricent M."/>
            <person name="Dorje P."/>
            <person name="Dorjee K."/>
            <person name="Dupes A."/>
            <person name="Elong R."/>
            <person name="Falk J."/>
            <person name="Farina A."/>
            <person name="Faro S."/>
            <person name="Ferguson D."/>
            <person name="Fisher S."/>
            <person name="Foley C.D."/>
            <person name="Franke A."/>
            <person name="Friedrich D."/>
            <person name="Gadbois L."/>
            <person name="Gearin G."/>
            <person name="Gearin C.R."/>
            <person name="Giannoukos G."/>
            <person name="Goode T."/>
            <person name="Graham J."/>
            <person name="Grandbois E."/>
            <person name="Grewal S."/>
            <person name="Gyaltsen K."/>
            <person name="Hafez N."/>
            <person name="Hagos B."/>
            <person name="Hall J."/>
            <person name="Henson C."/>
            <person name="Hollinger A."/>
            <person name="Honan T."/>
            <person name="Huard M.D."/>
            <person name="Hughes L."/>
            <person name="Hurhula B."/>
            <person name="Husby M.E."/>
            <person name="Kamat A."/>
            <person name="Kanga B."/>
            <person name="Kashin S."/>
            <person name="Khazanovich D."/>
            <person name="Kisner P."/>
            <person name="Lance K."/>
            <person name="Lara M."/>
            <person name="Lee W."/>
            <person name="Lennon N."/>
            <person name="Letendre F."/>
            <person name="LeVine R."/>
            <person name="Lipovsky A."/>
            <person name="Liu X."/>
            <person name="Liu J."/>
            <person name="Liu S."/>
            <person name="Lokyitsang T."/>
            <person name="Lokyitsang Y."/>
            <person name="Lubonja R."/>
            <person name="Lui A."/>
            <person name="MacDonald P."/>
            <person name="Magnisalis V."/>
            <person name="Maru K."/>
            <person name="Matthews C."/>
            <person name="McCusker W."/>
            <person name="McDonough S."/>
            <person name="Mehta T."/>
            <person name="Meldrim J."/>
            <person name="Meneus L."/>
            <person name="Mihai O."/>
            <person name="Mihalev A."/>
            <person name="Mihova T."/>
            <person name="Mittelman R."/>
            <person name="Mlenga V."/>
            <person name="Montmayeur A."/>
            <person name="Mulrain L."/>
            <person name="Navidi A."/>
            <person name="Naylor J."/>
            <person name="Negash T."/>
            <person name="Nguyen T."/>
            <person name="Nguyen N."/>
            <person name="Nicol R."/>
            <person name="Norbu C."/>
            <person name="Norbu N."/>
            <person name="Novod N."/>
            <person name="O'Neill B."/>
            <person name="Osman S."/>
            <person name="Markiewicz E."/>
            <person name="Oyono O.L."/>
            <person name="Patti C."/>
            <person name="Phunkhang P."/>
            <person name="Pierre F."/>
            <person name="Priest M."/>
            <person name="Raghuraman S."/>
            <person name="Rege F."/>
            <person name="Reyes R."/>
            <person name="Rise C."/>
            <person name="Rogov P."/>
            <person name="Ross K."/>
            <person name="Ryan E."/>
            <person name="Settipalli S."/>
            <person name="Shea T."/>
            <person name="Sherpa N."/>
            <person name="Shi L."/>
            <person name="Shih D."/>
            <person name="Sparrow T."/>
            <person name="Spaulding J."/>
            <person name="Stalker J."/>
            <person name="Stange-Thomann N."/>
            <person name="Stavropoulos S."/>
            <person name="Stone C."/>
            <person name="Strader C."/>
            <person name="Tesfaye S."/>
            <person name="Thomson T."/>
            <person name="Thoulutsang Y."/>
            <person name="Thoulutsang D."/>
            <person name="Topham K."/>
            <person name="Topping I."/>
            <person name="Tsamla T."/>
            <person name="Vassiliev H."/>
            <person name="Vo A."/>
            <person name="Wangchuk T."/>
            <person name="Wangdi T."/>
            <person name="Weiand M."/>
            <person name="Wilkinson J."/>
            <person name="Wilson A."/>
            <person name="Yadav S."/>
            <person name="Young G."/>
            <person name="Yu Q."/>
            <person name="Zembek L."/>
            <person name="Zhong D."/>
            <person name="Zimmer A."/>
            <person name="Zwirko Z."/>
            <person name="Jaffe D.B."/>
            <person name="Alvarez P."/>
            <person name="Brockman W."/>
            <person name="Butler J."/>
            <person name="Chin C."/>
            <person name="Gnerre S."/>
            <person name="Grabherr M."/>
            <person name="Kleber M."/>
            <person name="Mauceli E."/>
            <person name="MacCallum I."/>
        </authorList>
    </citation>
    <scope>NUCLEOTIDE SEQUENCE [LARGE SCALE GENOMIC DNA]</scope>
    <source>
        <strain evidence="13">Tucson 14024-0371.13</strain>
    </source>
</reference>
<comment type="similarity">
    <text evidence="2 9">Belongs to the EMP24/GP25L family.</text>
</comment>
<dbReference type="Pfam" id="PF01105">
    <property type="entry name" value="EMP24_GP25L"/>
    <property type="match status" value="1"/>
</dbReference>
<dbReference type="HOGENOM" id="CLU_066963_6_0_1"/>
<dbReference type="EMBL" id="CH902619">
    <property type="protein sequence ID" value="EDV37099.2"/>
    <property type="molecule type" value="Genomic_DNA"/>
</dbReference>
<evidence type="ECO:0000313" key="13">
    <source>
        <dbReference type="Proteomes" id="UP000007801"/>
    </source>
</evidence>
<dbReference type="GO" id="GO:0012505">
    <property type="term" value="C:endomembrane system"/>
    <property type="evidence" value="ECO:0007669"/>
    <property type="project" value="UniProtKB-SubCell"/>
</dbReference>
<keyword evidence="4 9" id="KW-0812">Transmembrane</keyword>
<dbReference type="STRING" id="7217.B3MJ33"/>
<evidence type="ECO:0000256" key="3">
    <source>
        <dbReference type="ARBA" id="ARBA00022473"/>
    </source>
</evidence>
<keyword evidence="3" id="KW-0217">Developmental protein</keyword>
<dbReference type="GO" id="GO:0016020">
    <property type="term" value="C:membrane"/>
    <property type="evidence" value="ECO:0007669"/>
    <property type="project" value="UniProtKB-SubCell"/>
</dbReference>
<accession>B3MJ33</accession>
<name>B3MJ33_DROAN</name>
<gene>
    <name evidence="12" type="primary">Dana\GF13282</name>
    <name evidence="12" type="synonym">dana_GLEANR_13296</name>
    <name evidence="12" type="ORF">GF13282</name>
</gene>
<feature type="domain" description="GOLD" evidence="11">
    <location>
        <begin position="58"/>
        <end position="140"/>
    </location>
</feature>
<keyword evidence="6 10" id="KW-1133">Transmembrane helix</keyword>
<dbReference type="PANTHER" id="PTHR22811">
    <property type="entry name" value="TRANSMEMBRANE EMP24 DOMAIN-CONTAINING PROTEIN"/>
    <property type="match status" value="1"/>
</dbReference>
<evidence type="ECO:0000256" key="7">
    <source>
        <dbReference type="ARBA" id="ARBA00023136"/>
    </source>
</evidence>
<dbReference type="SUPFAM" id="SSF101576">
    <property type="entry name" value="Supernatant protein factor (SPF), C-terminal domain"/>
    <property type="match status" value="1"/>
</dbReference>
<dbReference type="Gene3D" id="2.60.120.680">
    <property type="entry name" value="GOLD domain"/>
    <property type="match status" value="1"/>
</dbReference>
<evidence type="ECO:0000313" key="12">
    <source>
        <dbReference type="EMBL" id="EDV37099.2"/>
    </source>
</evidence>
<dbReference type="SMART" id="SM01190">
    <property type="entry name" value="EMP24_GP25L"/>
    <property type="match status" value="1"/>
</dbReference>
<dbReference type="InterPro" id="IPR036598">
    <property type="entry name" value="GOLD_dom_sf"/>
</dbReference>
<evidence type="ECO:0000259" key="11">
    <source>
        <dbReference type="PROSITE" id="PS50866"/>
    </source>
</evidence>
<proteinExistence type="inferred from homology"/>
<evidence type="ECO:0000256" key="4">
    <source>
        <dbReference type="ARBA" id="ARBA00022692"/>
    </source>
</evidence>